<dbReference type="AlphaFoldDB" id="A0A6G2BJR6"/>
<dbReference type="EMBL" id="WIXO01000001">
    <property type="protein sequence ID" value="MTE22454.1"/>
    <property type="molecule type" value="Genomic_DNA"/>
</dbReference>
<evidence type="ECO:0000313" key="3">
    <source>
        <dbReference type="Proteomes" id="UP000473014"/>
    </source>
</evidence>
<dbReference type="RefSeq" id="WP_155072932.1">
    <property type="nucleotide sequence ID" value="NZ_WIXO01000001.1"/>
</dbReference>
<name>A0A6G2BJR6_9ACTN</name>
<accession>A0A6G2BJR6</accession>
<organism evidence="2 3">
    <name type="scientific">Streptomyces taklimakanensis</name>
    <dbReference type="NCBI Taxonomy" id="2569853"/>
    <lineage>
        <taxon>Bacteria</taxon>
        <taxon>Bacillati</taxon>
        <taxon>Actinomycetota</taxon>
        <taxon>Actinomycetes</taxon>
        <taxon>Kitasatosporales</taxon>
        <taxon>Streptomycetaceae</taxon>
        <taxon>Streptomyces</taxon>
    </lineage>
</organism>
<sequence>MQFTVLPAHARPASSRPGGAFLVRDDRDGHHFKTAFHLLCCDARRRAEEIGPVEIGRFGMTAPARTPLPGGFEALGEGLFSLGQNDAYHEKLGEPGLRAAHRAAGPERRRLRPGPFARARPGSVMGTSRLRSVAAGSGKTDAADVLPALIGGHPHEYEPHIDVLTGLATEHVGPVLTPDPAGAEPSARPGRSTCTETTPIWCGSVRHQCS</sequence>
<dbReference type="OrthoDB" id="9816534at2"/>
<evidence type="ECO:0000313" key="2">
    <source>
        <dbReference type="EMBL" id="MTE22454.1"/>
    </source>
</evidence>
<feature type="region of interest" description="Disordered" evidence="1">
    <location>
        <begin position="101"/>
        <end position="123"/>
    </location>
</feature>
<protein>
    <submittedName>
        <fullName evidence="2">Uncharacterized protein</fullName>
    </submittedName>
</protein>
<comment type="caution">
    <text evidence="2">The sequence shown here is derived from an EMBL/GenBank/DDBJ whole genome shotgun (WGS) entry which is preliminary data.</text>
</comment>
<feature type="region of interest" description="Disordered" evidence="1">
    <location>
        <begin position="177"/>
        <end position="197"/>
    </location>
</feature>
<reference evidence="2 3" key="1">
    <citation type="submission" date="2019-11" db="EMBL/GenBank/DDBJ databases">
        <authorList>
            <person name="Yuan L."/>
        </authorList>
    </citation>
    <scope>NUCLEOTIDE SEQUENCE [LARGE SCALE GENOMIC DNA]</scope>
    <source>
        <strain evidence="2 3">TRM43335</strain>
    </source>
</reference>
<dbReference type="Proteomes" id="UP000473014">
    <property type="component" value="Unassembled WGS sequence"/>
</dbReference>
<evidence type="ECO:0000256" key="1">
    <source>
        <dbReference type="SAM" id="MobiDB-lite"/>
    </source>
</evidence>
<gene>
    <name evidence="2" type="ORF">F0L17_25800</name>
</gene>
<proteinExistence type="predicted"/>
<keyword evidence="3" id="KW-1185">Reference proteome</keyword>